<name>A0ABX2ZKK6_9BACI</name>
<keyword evidence="5 14" id="KW-0479">Metal-binding</keyword>
<keyword evidence="16" id="KW-1185">Reference proteome</keyword>
<evidence type="ECO:0000256" key="5">
    <source>
        <dbReference type="ARBA" id="ARBA00022723"/>
    </source>
</evidence>
<evidence type="ECO:0000256" key="14">
    <source>
        <dbReference type="HAMAP-Rule" id="MF_00454"/>
    </source>
</evidence>
<comment type="caution">
    <text evidence="15">The sequence shown here is derived from an EMBL/GenBank/DDBJ whole genome shotgun (WGS) entry which is preliminary data.</text>
</comment>
<keyword evidence="9 14" id="KW-0472">Membrane</keyword>
<dbReference type="InterPro" id="IPR003691">
    <property type="entry name" value="FluC"/>
</dbReference>
<evidence type="ECO:0000256" key="3">
    <source>
        <dbReference type="ARBA" id="ARBA00022475"/>
    </source>
</evidence>
<dbReference type="RefSeq" id="WP_069035115.1">
    <property type="nucleotide sequence ID" value="NZ_MDKC01000035.1"/>
</dbReference>
<evidence type="ECO:0000256" key="10">
    <source>
        <dbReference type="ARBA" id="ARBA00023303"/>
    </source>
</evidence>
<comment type="subcellular location">
    <subcellularLocation>
        <location evidence="1 14">Cell membrane</location>
        <topology evidence="1 14">Multi-pass membrane protein</topology>
    </subcellularLocation>
</comment>
<keyword evidence="6 14" id="KW-1133">Transmembrane helix</keyword>
<comment type="catalytic activity">
    <reaction evidence="12">
        <text>fluoride(in) = fluoride(out)</text>
        <dbReference type="Rhea" id="RHEA:76159"/>
        <dbReference type="ChEBI" id="CHEBI:17051"/>
    </reaction>
    <physiologicalReaction direction="left-to-right" evidence="12">
        <dbReference type="Rhea" id="RHEA:76160"/>
    </physiologicalReaction>
</comment>
<evidence type="ECO:0000256" key="2">
    <source>
        <dbReference type="ARBA" id="ARBA00022448"/>
    </source>
</evidence>
<dbReference type="Pfam" id="PF02537">
    <property type="entry name" value="CRCB"/>
    <property type="match status" value="1"/>
</dbReference>
<comment type="activity regulation">
    <text evidence="14">Na(+) is not transported, but it plays an essential structural role and its presence is essential for fluoride channel function.</text>
</comment>
<keyword evidence="7 14" id="KW-0915">Sodium</keyword>
<gene>
    <name evidence="14" type="primary">fluC</name>
    <name evidence="14" type="synonym">crcB</name>
    <name evidence="15" type="ORF">BED47_12940</name>
</gene>
<feature type="transmembrane region" description="Helical" evidence="14">
    <location>
        <begin position="93"/>
        <end position="114"/>
    </location>
</feature>
<evidence type="ECO:0000256" key="13">
    <source>
        <dbReference type="ARBA" id="ARBA00049940"/>
    </source>
</evidence>
<evidence type="ECO:0000256" key="8">
    <source>
        <dbReference type="ARBA" id="ARBA00023065"/>
    </source>
</evidence>
<evidence type="ECO:0000256" key="7">
    <source>
        <dbReference type="ARBA" id="ARBA00023053"/>
    </source>
</evidence>
<organism evidence="15 16">
    <name type="scientific">Gottfriedia luciferensis</name>
    <dbReference type="NCBI Taxonomy" id="178774"/>
    <lineage>
        <taxon>Bacteria</taxon>
        <taxon>Bacillati</taxon>
        <taxon>Bacillota</taxon>
        <taxon>Bacilli</taxon>
        <taxon>Bacillales</taxon>
        <taxon>Bacillaceae</taxon>
        <taxon>Gottfriedia</taxon>
    </lineage>
</organism>
<dbReference type="PANTHER" id="PTHR28259">
    <property type="entry name" value="FLUORIDE EXPORT PROTEIN 1-RELATED"/>
    <property type="match status" value="1"/>
</dbReference>
<evidence type="ECO:0000256" key="4">
    <source>
        <dbReference type="ARBA" id="ARBA00022692"/>
    </source>
</evidence>
<feature type="transmembrane region" description="Helical" evidence="14">
    <location>
        <begin position="62"/>
        <end position="81"/>
    </location>
</feature>
<comment type="function">
    <text evidence="13 14">Fluoride-specific ion channel. Important for reducing fluoride concentration in the cell, thus reducing its toxicity.</text>
</comment>
<feature type="binding site" evidence="14">
    <location>
        <position position="74"/>
    </location>
    <ligand>
        <name>Na(+)</name>
        <dbReference type="ChEBI" id="CHEBI:29101"/>
        <note>structural</note>
    </ligand>
</feature>
<keyword evidence="10 14" id="KW-0407">Ion channel</keyword>
<evidence type="ECO:0000256" key="6">
    <source>
        <dbReference type="ARBA" id="ARBA00022989"/>
    </source>
</evidence>
<keyword evidence="8 14" id="KW-0406">Ion transport</keyword>
<dbReference type="PANTHER" id="PTHR28259:SF16">
    <property type="entry name" value="FLUORIDE-SPECIFIC ION CHANNEL FLUC 2"/>
    <property type="match status" value="1"/>
</dbReference>
<evidence type="ECO:0000256" key="1">
    <source>
        <dbReference type="ARBA" id="ARBA00004651"/>
    </source>
</evidence>
<protein>
    <recommendedName>
        <fullName evidence="14">Fluoride-specific ion channel FluC</fullName>
    </recommendedName>
</protein>
<evidence type="ECO:0000256" key="9">
    <source>
        <dbReference type="ARBA" id="ARBA00023136"/>
    </source>
</evidence>
<feature type="transmembrane region" description="Helical" evidence="14">
    <location>
        <begin position="31"/>
        <end position="50"/>
    </location>
</feature>
<evidence type="ECO:0000313" key="16">
    <source>
        <dbReference type="Proteomes" id="UP000094580"/>
    </source>
</evidence>
<dbReference type="Proteomes" id="UP000094580">
    <property type="component" value="Unassembled WGS sequence"/>
</dbReference>
<evidence type="ECO:0000313" key="15">
    <source>
        <dbReference type="EMBL" id="ODG90231.1"/>
    </source>
</evidence>
<accession>A0ABX2ZKK6</accession>
<keyword evidence="2 14" id="KW-0813">Transport</keyword>
<keyword evidence="3 14" id="KW-1003">Cell membrane</keyword>
<dbReference type="EMBL" id="MDKC01000035">
    <property type="protein sequence ID" value="ODG90231.1"/>
    <property type="molecule type" value="Genomic_DNA"/>
</dbReference>
<dbReference type="NCBIfam" id="TIGR00494">
    <property type="entry name" value="crcB"/>
    <property type="match status" value="1"/>
</dbReference>
<sequence length="129" mass="14075">MSYLLILIGGFFGAILRYLIGLSIHPLSNGFPIQTFLINIIGCFFLGFFLPMAKVKLKPEYTLLIGTGFTGAFTTFSTFSLENVALMDAKKLLVSLVYIISSLVIGISLAYLGFKAAEKFNKVKGETSS</sequence>
<feature type="binding site" evidence="14">
    <location>
        <position position="71"/>
    </location>
    <ligand>
        <name>Na(+)</name>
        <dbReference type="ChEBI" id="CHEBI:29101"/>
        <note>structural</note>
    </ligand>
</feature>
<evidence type="ECO:0000256" key="11">
    <source>
        <dbReference type="ARBA" id="ARBA00035120"/>
    </source>
</evidence>
<keyword evidence="4 14" id="KW-0812">Transmembrane</keyword>
<reference evidence="15 16" key="1">
    <citation type="submission" date="2016-07" db="EMBL/GenBank/DDBJ databases">
        <authorList>
            <person name="Townsley L."/>
            <person name="Shank E.A."/>
        </authorList>
    </citation>
    <scope>NUCLEOTIDE SEQUENCE [LARGE SCALE GENOMIC DNA]</scope>
    <source>
        <strain evidence="15 16">CH01</strain>
    </source>
</reference>
<proteinExistence type="inferred from homology"/>
<evidence type="ECO:0000256" key="12">
    <source>
        <dbReference type="ARBA" id="ARBA00035585"/>
    </source>
</evidence>
<comment type="similarity">
    <text evidence="11 14">Belongs to the fluoride channel Fluc/FEX (TC 1.A.43) family.</text>
</comment>
<dbReference type="HAMAP" id="MF_00454">
    <property type="entry name" value="FluC"/>
    <property type="match status" value="1"/>
</dbReference>